<evidence type="ECO:0000313" key="4">
    <source>
        <dbReference type="Proteomes" id="UP000219621"/>
    </source>
</evidence>
<dbReference type="Pfam" id="PF03372">
    <property type="entry name" value="Exo_endo_phos"/>
    <property type="match status" value="1"/>
</dbReference>
<name>A0A286GMZ4_9PROT</name>
<accession>A0A286GMZ4</accession>
<evidence type="ECO:0000259" key="2">
    <source>
        <dbReference type="Pfam" id="PF03372"/>
    </source>
</evidence>
<gene>
    <name evidence="3" type="ORF">SAMN05421508_106154</name>
</gene>
<dbReference type="InterPro" id="IPR005135">
    <property type="entry name" value="Endo/exonuclease/phosphatase"/>
</dbReference>
<organism evidence="3 4">
    <name type="scientific">Caenispirillum bisanense</name>
    <dbReference type="NCBI Taxonomy" id="414052"/>
    <lineage>
        <taxon>Bacteria</taxon>
        <taxon>Pseudomonadati</taxon>
        <taxon>Pseudomonadota</taxon>
        <taxon>Alphaproteobacteria</taxon>
        <taxon>Rhodospirillales</taxon>
        <taxon>Novispirillaceae</taxon>
        <taxon>Caenispirillum</taxon>
    </lineage>
</organism>
<dbReference type="AlphaFoldDB" id="A0A286GMZ4"/>
<dbReference type="SUPFAM" id="SSF56219">
    <property type="entry name" value="DNase I-like"/>
    <property type="match status" value="1"/>
</dbReference>
<dbReference type="EMBL" id="OCNJ01000006">
    <property type="protein sequence ID" value="SOD96907.1"/>
    <property type="molecule type" value="Genomic_DNA"/>
</dbReference>
<keyword evidence="1" id="KW-0472">Membrane</keyword>
<dbReference type="InterPro" id="IPR036691">
    <property type="entry name" value="Endo/exonu/phosph_ase_sf"/>
</dbReference>
<feature type="domain" description="Endonuclease/exonuclease/phosphatase" evidence="2">
    <location>
        <begin position="92"/>
        <end position="298"/>
    </location>
</feature>
<keyword evidence="4" id="KW-1185">Reference proteome</keyword>
<reference evidence="3 4" key="1">
    <citation type="submission" date="2017-09" db="EMBL/GenBank/DDBJ databases">
        <authorList>
            <person name="Ehlers B."/>
            <person name="Leendertz F.H."/>
        </authorList>
    </citation>
    <scope>NUCLEOTIDE SEQUENCE [LARGE SCALE GENOMIC DNA]</scope>
    <source>
        <strain evidence="3 4">USBA 140</strain>
    </source>
</reference>
<sequence>MTILAAGLAAVTLAVLAARLWWPFDLLTHFRLQYLAAALALLLLAMAAGARPAAVLLVVVLAVHGWAVRDLWLPRGDPPLAADALPLTVFAANVLAENPRPEAVVAAVRDKRPDIVVLVDARGARWREPLARLGALYPQAAPDTWAAAAGPVVILSRFSIRHERLAPRTADRPPYLLTTMTIAGRAVTVVGVHPTSPEPFDGRDSHARNRQLDRLGRHLARIDGPAIVAGDFNTSLWSPHARALLRAAGLRPAAAGFGWHATWPLRPALARVPLDHVLVRGPIAVTDFRSGPPVGSDHLPVAADLRLEKAPADRT</sequence>
<evidence type="ECO:0000256" key="1">
    <source>
        <dbReference type="SAM" id="Phobius"/>
    </source>
</evidence>
<dbReference type="GO" id="GO:0003824">
    <property type="term" value="F:catalytic activity"/>
    <property type="evidence" value="ECO:0007669"/>
    <property type="project" value="InterPro"/>
</dbReference>
<proteinExistence type="predicted"/>
<keyword evidence="1" id="KW-0812">Transmembrane</keyword>
<dbReference type="Gene3D" id="3.60.10.10">
    <property type="entry name" value="Endonuclease/exonuclease/phosphatase"/>
    <property type="match status" value="1"/>
</dbReference>
<dbReference type="Proteomes" id="UP000219621">
    <property type="component" value="Unassembled WGS sequence"/>
</dbReference>
<feature type="transmembrane region" description="Helical" evidence="1">
    <location>
        <begin position="33"/>
        <end position="63"/>
    </location>
</feature>
<evidence type="ECO:0000313" key="3">
    <source>
        <dbReference type="EMBL" id="SOD96907.1"/>
    </source>
</evidence>
<keyword evidence="1" id="KW-1133">Transmembrane helix</keyword>
<protein>
    <submittedName>
        <fullName evidence="3">Vancomycin resistance protein VanJ</fullName>
    </submittedName>
</protein>